<evidence type="ECO:0000313" key="2">
    <source>
        <dbReference type="EMBL" id="MDF3289755.1"/>
    </source>
</evidence>
<proteinExistence type="predicted"/>
<dbReference type="Proteomes" id="UP001216579">
    <property type="component" value="Unassembled WGS sequence"/>
</dbReference>
<evidence type="ECO:0000313" key="3">
    <source>
        <dbReference type="Proteomes" id="UP001216579"/>
    </source>
</evidence>
<dbReference type="RefSeq" id="WP_276093269.1">
    <property type="nucleotide sequence ID" value="NZ_JARJBC010000005.1"/>
</dbReference>
<keyword evidence="1" id="KW-0732">Signal</keyword>
<organism evidence="2 3">
    <name type="scientific">Streptomyces silvisoli</name>
    <dbReference type="NCBI Taxonomy" id="3034235"/>
    <lineage>
        <taxon>Bacteria</taxon>
        <taxon>Bacillati</taxon>
        <taxon>Actinomycetota</taxon>
        <taxon>Actinomycetes</taxon>
        <taxon>Kitasatosporales</taxon>
        <taxon>Streptomycetaceae</taxon>
        <taxon>Streptomyces</taxon>
    </lineage>
</organism>
<evidence type="ECO:0008006" key="4">
    <source>
        <dbReference type="Google" id="ProtNLM"/>
    </source>
</evidence>
<sequence length="145" mass="15335">MRFRSTKRIGAAAVAAAALVGTIAMGTAAAVPGHHQATDPNPTYKPVAGRVTVVEPGQPQPHVTLHPVYKRGAAVPMHVAHWKTTYDDGVSWNADVFVDYGQSGAYTKCSDGSVHYGPAVGQGYWAWGGNCNGYGTITEFGNYDQ</sequence>
<protein>
    <recommendedName>
        <fullName evidence="4">Secreted protein</fullName>
    </recommendedName>
</protein>
<comment type="caution">
    <text evidence="2">The sequence shown here is derived from an EMBL/GenBank/DDBJ whole genome shotgun (WGS) entry which is preliminary data.</text>
</comment>
<reference evidence="2 3" key="1">
    <citation type="submission" date="2023-03" db="EMBL/GenBank/DDBJ databases">
        <title>Draft genome sequence of Streptomyces sp. RB6PN23 isolated from peat swamp forest in Thailand.</title>
        <authorList>
            <person name="Klaysubun C."/>
            <person name="Duangmal K."/>
        </authorList>
    </citation>
    <scope>NUCLEOTIDE SEQUENCE [LARGE SCALE GENOMIC DNA]</scope>
    <source>
        <strain evidence="2 3">RB6PN23</strain>
    </source>
</reference>
<dbReference type="EMBL" id="JARJBC010000005">
    <property type="protein sequence ID" value="MDF3289755.1"/>
    <property type="molecule type" value="Genomic_DNA"/>
</dbReference>
<feature type="signal peptide" evidence="1">
    <location>
        <begin position="1"/>
        <end position="30"/>
    </location>
</feature>
<accession>A0ABT5ZIU7</accession>
<feature type="chain" id="PRO_5045682900" description="Secreted protein" evidence="1">
    <location>
        <begin position="31"/>
        <end position="145"/>
    </location>
</feature>
<gene>
    <name evidence="2" type="ORF">P3G67_11005</name>
</gene>
<name>A0ABT5ZIU7_9ACTN</name>
<evidence type="ECO:0000256" key="1">
    <source>
        <dbReference type="SAM" id="SignalP"/>
    </source>
</evidence>
<keyword evidence="3" id="KW-1185">Reference proteome</keyword>